<keyword evidence="2" id="KW-0090">Biological rhythms</keyword>
<keyword evidence="1 4" id="KW-0732">Signal</keyword>
<dbReference type="EMBL" id="OV725082">
    <property type="protein sequence ID" value="CAH1404686.1"/>
    <property type="molecule type" value="Genomic_DNA"/>
</dbReference>
<comment type="similarity">
    <text evidence="3">Belongs to the TO family.</text>
</comment>
<dbReference type="Proteomes" id="UP001152798">
    <property type="component" value="Chromosome 6"/>
</dbReference>
<proteinExistence type="inferred from homology"/>
<dbReference type="Pfam" id="PF06585">
    <property type="entry name" value="JHBP"/>
    <property type="match status" value="1"/>
</dbReference>
<dbReference type="InterPro" id="IPR010562">
    <property type="entry name" value="Haemolymph_juvenile_hormone-bd"/>
</dbReference>
<dbReference type="FunFam" id="3.15.10.30:FF:000001">
    <property type="entry name" value="Takeout-like protein 1"/>
    <property type="match status" value="1"/>
</dbReference>
<evidence type="ECO:0000256" key="4">
    <source>
        <dbReference type="SAM" id="SignalP"/>
    </source>
</evidence>
<dbReference type="OrthoDB" id="8175281at2759"/>
<accession>A0A9P0HME4</accession>
<dbReference type="SMART" id="SM00700">
    <property type="entry name" value="JHBP"/>
    <property type="match status" value="1"/>
</dbReference>
<name>A0A9P0HME4_NEZVI</name>
<dbReference type="PANTHER" id="PTHR11008:SF32">
    <property type="entry name" value="CIRCADIAN CLOCK-CONTROLLED PROTEIN DAYWAKE-RELATED"/>
    <property type="match status" value="1"/>
</dbReference>
<feature type="chain" id="PRO_5040318441" evidence="4">
    <location>
        <begin position="19"/>
        <end position="250"/>
    </location>
</feature>
<keyword evidence="6" id="KW-1185">Reference proteome</keyword>
<sequence length="250" mass="29495">MWSSCLYVSAFLLVAVYANPRKKASDYFAICHTSDSDFNDCVNNTLTTLRGEFIKGIPSLNLLPLEPLKIEKMELRQGTGEKFQMYQKLTNINIHGIGNYTIEHCNFDYKKKQWNHTQSYPYIKLEGDYEMDGKMLILPIKGNGKIRFLCTNVTTFSEVCFETFERNKEIYTRIKDYKLRIETKHAEVHLTNMFNGDRRLSEGVNRFLNSHWKEVFETYKELPEKSFAEFMKKQMNCIFTTFPEKELFPE</sequence>
<evidence type="ECO:0000256" key="1">
    <source>
        <dbReference type="ARBA" id="ARBA00022729"/>
    </source>
</evidence>
<dbReference type="GO" id="GO:0007623">
    <property type="term" value="P:circadian rhythm"/>
    <property type="evidence" value="ECO:0007669"/>
    <property type="project" value="UniProtKB-ARBA"/>
</dbReference>
<protein>
    <submittedName>
        <fullName evidence="5">Uncharacterized protein</fullName>
    </submittedName>
</protein>
<gene>
    <name evidence="5" type="ORF">NEZAVI_LOCUS13052</name>
</gene>
<evidence type="ECO:0000313" key="5">
    <source>
        <dbReference type="EMBL" id="CAH1404686.1"/>
    </source>
</evidence>
<evidence type="ECO:0000256" key="2">
    <source>
        <dbReference type="ARBA" id="ARBA00023108"/>
    </source>
</evidence>
<organism evidence="5 6">
    <name type="scientific">Nezara viridula</name>
    <name type="common">Southern green stink bug</name>
    <name type="synonym">Cimex viridulus</name>
    <dbReference type="NCBI Taxonomy" id="85310"/>
    <lineage>
        <taxon>Eukaryota</taxon>
        <taxon>Metazoa</taxon>
        <taxon>Ecdysozoa</taxon>
        <taxon>Arthropoda</taxon>
        <taxon>Hexapoda</taxon>
        <taxon>Insecta</taxon>
        <taxon>Pterygota</taxon>
        <taxon>Neoptera</taxon>
        <taxon>Paraneoptera</taxon>
        <taxon>Hemiptera</taxon>
        <taxon>Heteroptera</taxon>
        <taxon>Panheteroptera</taxon>
        <taxon>Pentatomomorpha</taxon>
        <taxon>Pentatomoidea</taxon>
        <taxon>Pentatomidae</taxon>
        <taxon>Pentatominae</taxon>
        <taxon>Nezara</taxon>
    </lineage>
</organism>
<feature type="signal peptide" evidence="4">
    <location>
        <begin position="1"/>
        <end position="18"/>
    </location>
</feature>
<dbReference type="GO" id="GO:0005615">
    <property type="term" value="C:extracellular space"/>
    <property type="evidence" value="ECO:0007669"/>
    <property type="project" value="TreeGrafter"/>
</dbReference>
<evidence type="ECO:0000256" key="3">
    <source>
        <dbReference type="ARBA" id="ARBA00060902"/>
    </source>
</evidence>
<dbReference type="AlphaFoldDB" id="A0A9P0HME4"/>
<dbReference type="Gene3D" id="3.15.10.30">
    <property type="entry name" value="Haemolymph juvenile hormone binding protein"/>
    <property type="match status" value="1"/>
</dbReference>
<dbReference type="InterPro" id="IPR038606">
    <property type="entry name" value="To_sf"/>
</dbReference>
<dbReference type="PANTHER" id="PTHR11008">
    <property type="entry name" value="PROTEIN TAKEOUT-LIKE PROTEIN"/>
    <property type="match status" value="1"/>
</dbReference>
<reference evidence="5" key="1">
    <citation type="submission" date="2022-01" db="EMBL/GenBank/DDBJ databases">
        <authorList>
            <person name="King R."/>
        </authorList>
    </citation>
    <scope>NUCLEOTIDE SEQUENCE</scope>
</reference>
<evidence type="ECO:0000313" key="6">
    <source>
        <dbReference type="Proteomes" id="UP001152798"/>
    </source>
</evidence>